<dbReference type="Proteomes" id="UP001385951">
    <property type="component" value="Unassembled WGS sequence"/>
</dbReference>
<gene>
    <name evidence="1" type="ORF">QCA50_011587</name>
</gene>
<sequence length="83" mass="10084">MPTWKVINVKRHNKLAPKWMDMSSQRPFQKVSVSGVSTLRERRQFMYAKNVFQEVNNVDNNRTGRRNMSHSEKDRWMHLYCRN</sequence>
<reference evidence="1 2" key="1">
    <citation type="submission" date="2022-09" db="EMBL/GenBank/DDBJ databases">
        <authorList>
            <person name="Palmer J.M."/>
        </authorList>
    </citation>
    <scope>NUCLEOTIDE SEQUENCE [LARGE SCALE GENOMIC DNA]</scope>
    <source>
        <strain evidence="1 2">DSM 7382</strain>
    </source>
</reference>
<dbReference type="AlphaFoldDB" id="A0AAW0G4J8"/>
<keyword evidence="2" id="KW-1185">Reference proteome</keyword>
<organism evidence="1 2">
    <name type="scientific">Cerrena zonata</name>
    <dbReference type="NCBI Taxonomy" id="2478898"/>
    <lineage>
        <taxon>Eukaryota</taxon>
        <taxon>Fungi</taxon>
        <taxon>Dikarya</taxon>
        <taxon>Basidiomycota</taxon>
        <taxon>Agaricomycotina</taxon>
        <taxon>Agaricomycetes</taxon>
        <taxon>Polyporales</taxon>
        <taxon>Cerrenaceae</taxon>
        <taxon>Cerrena</taxon>
    </lineage>
</organism>
<accession>A0AAW0G4J8</accession>
<dbReference type="EMBL" id="JASBNA010000021">
    <property type="protein sequence ID" value="KAK7685224.1"/>
    <property type="molecule type" value="Genomic_DNA"/>
</dbReference>
<evidence type="ECO:0000313" key="1">
    <source>
        <dbReference type="EMBL" id="KAK7685224.1"/>
    </source>
</evidence>
<comment type="caution">
    <text evidence="1">The sequence shown here is derived from an EMBL/GenBank/DDBJ whole genome shotgun (WGS) entry which is preliminary data.</text>
</comment>
<proteinExistence type="predicted"/>
<protein>
    <submittedName>
        <fullName evidence="1">Uncharacterized protein</fullName>
    </submittedName>
</protein>
<name>A0AAW0G4J8_9APHY</name>
<evidence type="ECO:0000313" key="2">
    <source>
        <dbReference type="Proteomes" id="UP001385951"/>
    </source>
</evidence>